<evidence type="ECO:0000313" key="4">
    <source>
        <dbReference type="Proteomes" id="UP001634394"/>
    </source>
</evidence>
<dbReference type="Gene3D" id="1.10.1410.40">
    <property type="match status" value="1"/>
</dbReference>
<organism evidence="3 4">
    <name type="scientific">Sinanodonta woodiana</name>
    <name type="common">Chinese pond mussel</name>
    <name type="synonym">Anodonta woodiana</name>
    <dbReference type="NCBI Taxonomy" id="1069815"/>
    <lineage>
        <taxon>Eukaryota</taxon>
        <taxon>Metazoa</taxon>
        <taxon>Spiralia</taxon>
        <taxon>Lophotrochozoa</taxon>
        <taxon>Mollusca</taxon>
        <taxon>Bivalvia</taxon>
        <taxon>Autobranchia</taxon>
        <taxon>Heteroconchia</taxon>
        <taxon>Palaeoheterodonta</taxon>
        <taxon>Unionida</taxon>
        <taxon>Unionoidea</taxon>
        <taxon>Unionidae</taxon>
        <taxon>Unioninae</taxon>
        <taxon>Sinanodonta</taxon>
    </lineage>
</organism>
<keyword evidence="4" id="KW-1185">Reference proteome</keyword>
<feature type="domain" description="Mab-21-like HhH/H2TH-like" evidence="2">
    <location>
        <begin position="85"/>
        <end position="175"/>
    </location>
</feature>
<evidence type="ECO:0000259" key="1">
    <source>
        <dbReference type="Pfam" id="PF03281"/>
    </source>
</evidence>
<proteinExistence type="predicted"/>
<gene>
    <name evidence="3" type="ORF">ACJMK2_000887</name>
</gene>
<protein>
    <submittedName>
        <fullName evidence="3">Uncharacterized protein</fullName>
    </submittedName>
</protein>
<comment type="caution">
    <text evidence="3">The sequence shown here is derived from an EMBL/GenBank/DDBJ whole genome shotgun (WGS) entry which is preliminary data.</text>
</comment>
<dbReference type="AlphaFoldDB" id="A0ABD3XSC0"/>
<name>A0ABD3XSC0_SINWO</name>
<dbReference type="Pfam" id="PF20266">
    <property type="entry name" value="Mab-21_C"/>
    <property type="match status" value="1"/>
</dbReference>
<dbReference type="PANTHER" id="PTHR10656">
    <property type="entry name" value="CELL FATE DETERMINING PROTEIN MAB21-RELATED"/>
    <property type="match status" value="1"/>
</dbReference>
<reference evidence="3 4" key="1">
    <citation type="submission" date="2024-11" db="EMBL/GenBank/DDBJ databases">
        <title>Chromosome-level genome assembly of the freshwater bivalve Anodonta woodiana.</title>
        <authorList>
            <person name="Chen X."/>
        </authorList>
    </citation>
    <scope>NUCLEOTIDE SEQUENCE [LARGE SCALE GENOMIC DNA]</scope>
    <source>
        <strain evidence="3">MN2024</strain>
        <tissue evidence="3">Gills</tissue>
    </source>
</reference>
<dbReference type="Pfam" id="PF03281">
    <property type="entry name" value="Mab-21"/>
    <property type="match status" value="1"/>
</dbReference>
<dbReference type="EMBL" id="JBJQND010000001">
    <property type="protein sequence ID" value="KAL3888521.1"/>
    <property type="molecule type" value="Genomic_DNA"/>
</dbReference>
<dbReference type="PANTHER" id="PTHR10656:SF69">
    <property type="entry name" value="MAB-21-LIKE HHH_H2TH-LIKE DOMAIN-CONTAINING PROTEIN"/>
    <property type="match status" value="1"/>
</dbReference>
<sequence>MDMVFSSFCPKWPEEANAWPDRVSKCSCPPKEMVQGIVSSGCHIIPKGSQGGVFSEIEWCISFAMSEKCLIRSFSPIQYHHYILLKRILKHTFLEQYIDVLTSYVAKTVCFWQMERNKREMWQMKYLVHMVIKSILFLRDCICSRFLPHYFIPNNNIIHGKINIKKRDEMVHDLSDFASILIDLCNRPEELRQFLIGDNEIIDLSITMKFTEYYILVIEALCHSNDVMTQNANLEQYCQFVETMHGSVISTFNILKENHVFSVVHQTLLKCISESELQYEHDQPISECIFLLQNLCKYGGFSRKVSIAEINLLLGQPDKCIDIITEALTMDTATALKGQNDIKNRAREELVGIFKTRSLMSLSQFITTYIIAPIVLSEEHIRLWIHILQQDIFETLRDRPINVDSLPYACFLLTLAFHVLSRTEMAKEAVNTLICMLEEEPTKLDYKGASMCLLHYVVNLTSRSGHVV</sequence>
<dbReference type="InterPro" id="IPR046903">
    <property type="entry name" value="Mab-21-like_nuc_Trfase"/>
</dbReference>
<accession>A0ABD3XSC0</accession>
<feature type="domain" description="Mab-21-like nucleotidyltransferase" evidence="1">
    <location>
        <begin position="2"/>
        <end position="72"/>
    </location>
</feature>
<dbReference type="InterPro" id="IPR046906">
    <property type="entry name" value="Mab-21_HhH/H2TH-like"/>
</dbReference>
<evidence type="ECO:0000313" key="3">
    <source>
        <dbReference type="EMBL" id="KAL3888521.1"/>
    </source>
</evidence>
<dbReference type="Proteomes" id="UP001634394">
    <property type="component" value="Unassembled WGS sequence"/>
</dbReference>
<evidence type="ECO:0000259" key="2">
    <source>
        <dbReference type="Pfam" id="PF20266"/>
    </source>
</evidence>